<name>A0A3P6QRP6_DIBLA</name>
<dbReference type="SMART" id="SM00962">
    <property type="entry name" value="SRP54"/>
    <property type="match status" value="1"/>
</dbReference>
<dbReference type="Gene3D" id="1.10.260.30">
    <property type="entry name" value="Signal recognition particle, SRP54 subunit, M-domain"/>
    <property type="match status" value="1"/>
</dbReference>
<keyword evidence="1" id="KW-0547">Nucleotide-binding</keyword>
<dbReference type="GO" id="GO:0003924">
    <property type="term" value="F:GTPase activity"/>
    <property type="evidence" value="ECO:0007669"/>
    <property type="project" value="InterPro"/>
</dbReference>
<dbReference type="PROSITE" id="PS00300">
    <property type="entry name" value="SRP54"/>
    <property type="match status" value="1"/>
</dbReference>
<dbReference type="InterPro" id="IPR027417">
    <property type="entry name" value="P-loop_NTPase"/>
</dbReference>
<gene>
    <name evidence="4" type="ORF">DILT_LOCUS454</name>
</gene>
<evidence type="ECO:0000313" key="5">
    <source>
        <dbReference type="Proteomes" id="UP000281553"/>
    </source>
</evidence>
<sequence>MLQVSNAINPDHVIYVMDASIGQACEAQASAFKAKVDVASVIVTKLDGHAKGGGALSAVAATHSPIVFIGTGEHIEDFEPFRVQPFVKKLLGLGDLEGLVEKVIFDSINNLVKKLKQGVFTLRSMYEQFQNILKIGSLSAVLSAIPGLGQELFTNDRVSCPHNCPLLFFLLV</sequence>
<dbReference type="EMBL" id="UYRU01001914">
    <property type="protein sequence ID" value="VDK32878.1"/>
    <property type="molecule type" value="Genomic_DNA"/>
</dbReference>
<evidence type="ECO:0000256" key="1">
    <source>
        <dbReference type="ARBA" id="ARBA00022741"/>
    </source>
</evidence>
<keyword evidence="5" id="KW-1185">Reference proteome</keyword>
<feature type="domain" description="SRP54-type proteins GTP-binding" evidence="3">
    <location>
        <begin position="65"/>
        <end position="78"/>
    </location>
</feature>
<dbReference type="GO" id="GO:0005525">
    <property type="term" value="F:GTP binding"/>
    <property type="evidence" value="ECO:0007669"/>
    <property type="project" value="UniProtKB-KW"/>
</dbReference>
<dbReference type="SUPFAM" id="SSF47446">
    <property type="entry name" value="Signal peptide-binding domain"/>
    <property type="match status" value="1"/>
</dbReference>
<accession>A0A3P6QRP6</accession>
<dbReference type="InterPro" id="IPR000897">
    <property type="entry name" value="SRP54_GTPase_dom"/>
</dbReference>
<keyword evidence="2" id="KW-0342">GTP-binding</keyword>
<dbReference type="Pfam" id="PF00448">
    <property type="entry name" value="SRP54"/>
    <property type="match status" value="1"/>
</dbReference>
<dbReference type="InterPro" id="IPR022941">
    <property type="entry name" value="SRP54"/>
</dbReference>
<dbReference type="Proteomes" id="UP000281553">
    <property type="component" value="Unassembled WGS sequence"/>
</dbReference>
<dbReference type="AlphaFoldDB" id="A0A3P6QRP6"/>
<dbReference type="GO" id="GO:0030942">
    <property type="term" value="F:endoplasmic reticulum signal peptide binding"/>
    <property type="evidence" value="ECO:0007669"/>
    <property type="project" value="TreeGrafter"/>
</dbReference>
<evidence type="ECO:0000256" key="2">
    <source>
        <dbReference type="ARBA" id="ARBA00023134"/>
    </source>
</evidence>
<dbReference type="Gene3D" id="3.40.50.300">
    <property type="entry name" value="P-loop containing nucleotide triphosphate hydrolases"/>
    <property type="match status" value="1"/>
</dbReference>
<proteinExistence type="predicted"/>
<dbReference type="SUPFAM" id="SSF52540">
    <property type="entry name" value="P-loop containing nucleoside triphosphate hydrolases"/>
    <property type="match status" value="1"/>
</dbReference>
<dbReference type="InterPro" id="IPR036891">
    <property type="entry name" value="Signal_recog_part_SRP54_M_sf"/>
</dbReference>
<dbReference type="InterPro" id="IPR042101">
    <property type="entry name" value="SRP54_N_sf"/>
</dbReference>
<dbReference type="GO" id="GO:0006616">
    <property type="term" value="P:SRP-dependent cotranslational protein targeting to membrane, translocation"/>
    <property type="evidence" value="ECO:0007669"/>
    <property type="project" value="TreeGrafter"/>
</dbReference>
<dbReference type="GO" id="GO:0008312">
    <property type="term" value="F:7S RNA binding"/>
    <property type="evidence" value="ECO:0007669"/>
    <property type="project" value="InterPro"/>
</dbReference>
<evidence type="ECO:0000259" key="3">
    <source>
        <dbReference type="PROSITE" id="PS00300"/>
    </source>
</evidence>
<dbReference type="OrthoDB" id="10250817at2759"/>
<dbReference type="GO" id="GO:0005829">
    <property type="term" value="C:cytosol"/>
    <property type="evidence" value="ECO:0007669"/>
    <property type="project" value="TreeGrafter"/>
</dbReference>
<dbReference type="GO" id="GO:0005786">
    <property type="term" value="C:signal recognition particle, endoplasmic reticulum targeting"/>
    <property type="evidence" value="ECO:0007669"/>
    <property type="project" value="TreeGrafter"/>
</dbReference>
<organism evidence="4 5">
    <name type="scientific">Dibothriocephalus latus</name>
    <name type="common">Fish tapeworm</name>
    <name type="synonym">Diphyllobothrium latum</name>
    <dbReference type="NCBI Taxonomy" id="60516"/>
    <lineage>
        <taxon>Eukaryota</taxon>
        <taxon>Metazoa</taxon>
        <taxon>Spiralia</taxon>
        <taxon>Lophotrochozoa</taxon>
        <taxon>Platyhelminthes</taxon>
        <taxon>Cestoda</taxon>
        <taxon>Eucestoda</taxon>
        <taxon>Diphyllobothriidea</taxon>
        <taxon>Diphyllobothriidae</taxon>
        <taxon>Dibothriocephalus</taxon>
    </lineage>
</organism>
<dbReference type="PANTHER" id="PTHR11564">
    <property type="entry name" value="SIGNAL RECOGNITION PARTICLE 54K PROTEIN SRP54"/>
    <property type="match status" value="1"/>
</dbReference>
<reference evidence="4 5" key="1">
    <citation type="submission" date="2018-11" db="EMBL/GenBank/DDBJ databases">
        <authorList>
            <consortium name="Pathogen Informatics"/>
        </authorList>
    </citation>
    <scope>NUCLEOTIDE SEQUENCE [LARGE SCALE GENOMIC DNA]</scope>
</reference>
<dbReference type="Gene3D" id="1.20.120.140">
    <property type="entry name" value="Signal recognition particle SRP54, nucleotide-binding domain"/>
    <property type="match status" value="1"/>
</dbReference>
<evidence type="ECO:0000313" key="4">
    <source>
        <dbReference type="EMBL" id="VDK32878.1"/>
    </source>
</evidence>
<protein>
    <recommendedName>
        <fullName evidence="3">SRP54-type proteins GTP-binding domain-containing protein</fullName>
    </recommendedName>
</protein>
<dbReference type="PANTHER" id="PTHR11564:SF5">
    <property type="entry name" value="SIGNAL RECOGNITION PARTICLE SUBUNIT SRP54"/>
    <property type="match status" value="1"/>
</dbReference>